<evidence type="ECO:0000313" key="2">
    <source>
        <dbReference type="Proteomes" id="UP001367508"/>
    </source>
</evidence>
<dbReference type="EMBL" id="JAYMYQ010000006">
    <property type="protein sequence ID" value="KAK7324267.1"/>
    <property type="molecule type" value="Genomic_DNA"/>
</dbReference>
<evidence type="ECO:0000313" key="1">
    <source>
        <dbReference type="EMBL" id="KAK7324267.1"/>
    </source>
</evidence>
<proteinExistence type="predicted"/>
<name>A0AAN9KVB3_CANGL</name>
<sequence>MLTWFPRMIKQEKQGFTWQLLNLRIKANISLKRLKDLPSAEERILLPSPLIEPSLSTITIKNGTSSWDTGTLTLGKTSATERSANAVPMSPLLDHVKQYFGKVTGVKFVGILMQSVTHGLEGGNAMHLAVKVAMSGGFEVTDPESKKWNQ</sequence>
<accession>A0AAN9KVB3</accession>
<protein>
    <submittedName>
        <fullName evidence="1">Uncharacterized protein</fullName>
    </submittedName>
</protein>
<organism evidence="1 2">
    <name type="scientific">Canavalia gladiata</name>
    <name type="common">Sword bean</name>
    <name type="synonym">Dolichos gladiatus</name>
    <dbReference type="NCBI Taxonomy" id="3824"/>
    <lineage>
        <taxon>Eukaryota</taxon>
        <taxon>Viridiplantae</taxon>
        <taxon>Streptophyta</taxon>
        <taxon>Embryophyta</taxon>
        <taxon>Tracheophyta</taxon>
        <taxon>Spermatophyta</taxon>
        <taxon>Magnoliopsida</taxon>
        <taxon>eudicotyledons</taxon>
        <taxon>Gunneridae</taxon>
        <taxon>Pentapetalae</taxon>
        <taxon>rosids</taxon>
        <taxon>fabids</taxon>
        <taxon>Fabales</taxon>
        <taxon>Fabaceae</taxon>
        <taxon>Papilionoideae</taxon>
        <taxon>50 kb inversion clade</taxon>
        <taxon>NPAAA clade</taxon>
        <taxon>indigoferoid/millettioid clade</taxon>
        <taxon>Phaseoleae</taxon>
        <taxon>Canavalia</taxon>
    </lineage>
</organism>
<dbReference type="AlphaFoldDB" id="A0AAN9KVB3"/>
<keyword evidence="2" id="KW-1185">Reference proteome</keyword>
<comment type="caution">
    <text evidence="1">The sequence shown here is derived from an EMBL/GenBank/DDBJ whole genome shotgun (WGS) entry which is preliminary data.</text>
</comment>
<dbReference type="Proteomes" id="UP001367508">
    <property type="component" value="Unassembled WGS sequence"/>
</dbReference>
<gene>
    <name evidence="1" type="ORF">VNO77_27798</name>
</gene>
<reference evidence="1 2" key="1">
    <citation type="submission" date="2024-01" db="EMBL/GenBank/DDBJ databases">
        <title>The genomes of 5 underutilized Papilionoideae crops provide insights into root nodulation and disease resistanc.</title>
        <authorList>
            <person name="Jiang F."/>
        </authorList>
    </citation>
    <scope>NUCLEOTIDE SEQUENCE [LARGE SCALE GENOMIC DNA]</scope>
    <source>
        <strain evidence="1">LVBAO_FW01</strain>
        <tissue evidence="1">Leaves</tissue>
    </source>
</reference>